<proteinExistence type="predicted"/>
<dbReference type="Pfam" id="PF00172">
    <property type="entry name" value="Zn_clus"/>
    <property type="match status" value="1"/>
</dbReference>
<evidence type="ECO:0000256" key="5">
    <source>
        <dbReference type="ARBA" id="ARBA00023163"/>
    </source>
</evidence>
<keyword evidence="10" id="KW-1185">Reference proteome</keyword>
<keyword evidence="3" id="KW-0805">Transcription regulation</keyword>
<dbReference type="SMART" id="SM00066">
    <property type="entry name" value="GAL4"/>
    <property type="match status" value="1"/>
</dbReference>
<feature type="compositionally biased region" description="Polar residues" evidence="7">
    <location>
        <begin position="743"/>
        <end position="775"/>
    </location>
</feature>
<evidence type="ECO:0000256" key="3">
    <source>
        <dbReference type="ARBA" id="ARBA00023015"/>
    </source>
</evidence>
<dbReference type="SUPFAM" id="SSF57701">
    <property type="entry name" value="Zn2/Cys6 DNA-binding domain"/>
    <property type="match status" value="1"/>
</dbReference>
<organism evidence="9 10">
    <name type="scientific">Aspergillus lentulus</name>
    <dbReference type="NCBI Taxonomy" id="293939"/>
    <lineage>
        <taxon>Eukaryota</taxon>
        <taxon>Fungi</taxon>
        <taxon>Dikarya</taxon>
        <taxon>Ascomycota</taxon>
        <taxon>Pezizomycotina</taxon>
        <taxon>Eurotiomycetes</taxon>
        <taxon>Eurotiomycetidae</taxon>
        <taxon>Eurotiales</taxon>
        <taxon>Aspergillaceae</taxon>
        <taxon>Aspergillus</taxon>
        <taxon>Aspergillus subgen. Fumigati</taxon>
    </lineage>
</organism>
<evidence type="ECO:0000256" key="7">
    <source>
        <dbReference type="SAM" id="MobiDB-lite"/>
    </source>
</evidence>
<dbReference type="SMART" id="SM00906">
    <property type="entry name" value="Fungal_trans"/>
    <property type="match status" value="1"/>
</dbReference>
<reference evidence="9 10" key="1">
    <citation type="submission" date="2020-01" db="EMBL/GenBank/DDBJ databases">
        <title>Draft genome sequence of Aspergillus lentulus IFM 60648.</title>
        <authorList>
            <person name="Takahashi H."/>
            <person name="Yaguchi T."/>
        </authorList>
    </citation>
    <scope>NUCLEOTIDE SEQUENCE [LARGE SCALE GENOMIC DNA]</scope>
    <source>
        <strain evidence="9 10">IFM 60648</strain>
    </source>
</reference>
<evidence type="ECO:0000313" key="9">
    <source>
        <dbReference type="EMBL" id="GFF61079.1"/>
    </source>
</evidence>
<dbReference type="EMBL" id="BLKI01000001">
    <property type="protein sequence ID" value="GFF61079.1"/>
    <property type="molecule type" value="Genomic_DNA"/>
</dbReference>
<feature type="region of interest" description="Disordered" evidence="7">
    <location>
        <begin position="657"/>
        <end position="790"/>
    </location>
</feature>
<dbReference type="CDD" id="cd14653">
    <property type="entry name" value="ZIP_Gal4p-like"/>
    <property type="match status" value="1"/>
</dbReference>
<feature type="domain" description="Zn(2)-C6 fungal-type" evidence="8">
    <location>
        <begin position="76"/>
        <end position="106"/>
    </location>
</feature>
<keyword evidence="6" id="KW-0539">Nucleus</keyword>
<keyword evidence="4" id="KW-0238">DNA-binding</keyword>
<evidence type="ECO:0000256" key="4">
    <source>
        <dbReference type="ARBA" id="ARBA00023125"/>
    </source>
</evidence>
<dbReference type="InterPro" id="IPR036864">
    <property type="entry name" value="Zn2-C6_fun-type_DNA-bd_sf"/>
</dbReference>
<evidence type="ECO:0000313" key="10">
    <source>
        <dbReference type="Proteomes" id="UP000465220"/>
    </source>
</evidence>
<dbReference type="Proteomes" id="UP000465220">
    <property type="component" value="Unassembled WGS sequence"/>
</dbReference>
<comment type="subcellular location">
    <subcellularLocation>
        <location evidence="1">Nucleus</location>
    </subcellularLocation>
</comment>
<dbReference type="PROSITE" id="PS00463">
    <property type="entry name" value="ZN2_CY6_FUNGAL_1"/>
    <property type="match status" value="1"/>
</dbReference>
<dbReference type="Pfam" id="PF04082">
    <property type="entry name" value="Fungal_trans"/>
    <property type="match status" value="1"/>
</dbReference>
<dbReference type="InterPro" id="IPR007219">
    <property type="entry name" value="XnlR_reg_dom"/>
</dbReference>
<dbReference type="PROSITE" id="PS50048">
    <property type="entry name" value="ZN2_CY6_FUNGAL_2"/>
    <property type="match status" value="1"/>
</dbReference>
<evidence type="ECO:0000256" key="6">
    <source>
        <dbReference type="ARBA" id="ARBA00023242"/>
    </source>
</evidence>
<feature type="compositionally biased region" description="Low complexity" evidence="7">
    <location>
        <begin position="727"/>
        <end position="742"/>
    </location>
</feature>
<keyword evidence="5" id="KW-0804">Transcription</keyword>
<name>A0ABQ0ZRA5_ASPLE</name>
<protein>
    <submittedName>
        <fullName evidence="9">C6 transcription factor Prf, putative</fullName>
    </submittedName>
</protein>
<dbReference type="PANTHER" id="PTHR47338:SF10">
    <property type="entry name" value="TRANSCRIPTION FACTOR DOMAIN-CONTAINING PROTEIN-RELATED"/>
    <property type="match status" value="1"/>
</dbReference>
<evidence type="ECO:0000256" key="1">
    <source>
        <dbReference type="ARBA" id="ARBA00004123"/>
    </source>
</evidence>
<dbReference type="PANTHER" id="PTHR47338">
    <property type="entry name" value="ZN(II)2CYS6 TRANSCRIPTION FACTOR (EUROFUNG)-RELATED"/>
    <property type="match status" value="1"/>
</dbReference>
<evidence type="ECO:0000259" key="8">
    <source>
        <dbReference type="PROSITE" id="PS50048"/>
    </source>
</evidence>
<gene>
    <name evidence="9" type="ORF">IFM60648_00134</name>
</gene>
<dbReference type="CDD" id="cd12148">
    <property type="entry name" value="fungal_TF_MHR"/>
    <property type="match status" value="1"/>
</dbReference>
<keyword evidence="2" id="KW-0479">Metal-binding</keyword>
<dbReference type="Gene3D" id="4.10.240.10">
    <property type="entry name" value="Zn(2)-C6 fungal-type DNA-binding domain"/>
    <property type="match status" value="1"/>
</dbReference>
<feature type="compositionally biased region" description="Polar residues" evidence="7">
    <location>
        <begin position="666"/>
        <end position="679"/>
    </location>
</feature>
<dbReference type="CDD" id="cd00067">
    <property type="entry name" value="GAL4"/>
    <property type="match status" value="1"/>
</dbReference>
<evidence type="ECO:0000256" key="2">
    <source>
        <dbReference type="ARBA" id="ARBA00022723"/>
    </source>
</evidence>
<feature type="compositionally biased region" description="Polar residues" evidence="7">
    <location>
        <begin position="41"/>
        <end position="59"/>
    </location>
</feature>
<sequence>MLHCPESQQLTFSDTFSTNLLLYYRAMADLFGENFLSVTSSSSQLRPTPTNHDAPSASTGHGDADNLHLPRTKRIACVVCRRRKLRCDGKRPSCGTCSRLGHECAYDEVRKKSGPKRGYVKQLEARLAQVENLLRTQEPSAAQNQENHNHIPASNENEMTSLPDVPLLATDLSTSLSPPQPIVEHQPLSQAYLPSGLNAGGNFGWDMLGLGLEEPLPSQDVIDELNQIYFDKVHPSLPILHRPRHLAAMNLAYNIRPAVCLQYMTWCHAASVSDKYSNLHALFYQRARKYAELDEMKGFGESIVTLAHCQTWLLISTYEFKMMFFPRAWLSSGKATRLALMMGLNRLDGLGPEVKQSLPPARDWTEKEERRRTFWVAFCIDRYASAGTGWPVIIDERDIMTNLPASEASFVKSKPERTLRLSSVMRGEGIATLSSLASVVLLSGMFGHNLAHLHRPDPQDNDHDLNGEYWKRHRCLDNIILHFALTMPSHLRLPAGIADPNVVFCNMAIQTSTICLHQAAIFKAEKNKMPDQIITESKRRCIVAADQISSIMKMISHTDLTLMNPFMSFCVYVAARVFVQYLQSRPDDSAARSSLQFFFSALDALKNKNPMTESFLVQLDVDIEGTAFRDIRRPMGEALPERIPGFVNGKCTSMMPVHNEFHPSASLPNRQRRTPAQGQKSGGASMAGVSQSFVEPSYNLSSGPETVSSGTDMDLSPGFDDNGNPISEGSTSSAVKSSSNTSYVGASSTSSPKVRQHSPLNFSNQTPSHTLSNSEPVHVPSGTGNTGQFDGFGYNDNIFSTDAMSSLDTTVPDPPFPIPPSWDIAAMQSSNGETTNMTPATTGSLSETQWAELLSSNNWDAWRNQS</sequence>
<comment type="caution">
    <text evidence="9">The sequence shown here is derived from an EMBL/GenBank/DDBJ whole genome shotgun (WGS) entry which is preliminary data.</text>
</comment>
<accession>A0ABQ0ZRA5</accession>
<dbReference type="InterPro" id="IPR050815">
    <property type="entry name" value="TF_fung"/>
</dbReference>
<dbReference type="InterPro" id="IPR001138">
    <property type="entry name" value="Zn2Cys6_DnaBD"/>
</dbReference>
<feature type="compositionally biased region" description="Polar residues" evidence="7">
    <location>
        <begin position="688"/>
        <end position="711"/>
    </location>
</feature>
<feature type="region of interest" description="Disordered" evidence="7">
    <location>
        <begin position="41"/>
        <end position="66"/>
    </location>
</feature>